<dbReference type="Proteomes" id="UP001293254">
    <property type="component" value="Unassembled WGS sequence"/>
</dbReference>
<organism evidence="1 2">
    <name type="scientific">Sesamum alatum</name>
    <dbReference type="NCBI Taxonomy" id="300844"/>
    <lineage>
        <taxon>Eukaryota</taxon>
        <taxon>Viridiplantae</taxon>
        <taxon>Streptophyta</taxon>
        <taxon>Embryophyta</taxon>
        <taxon>Tracheophyta</taxon>
        <taxon>Spermatophyta</taxon>
        <taxon>Magnoliopsida</taxon>
        <taxon>eudicotyledons</taxon>
        <taxon>Gunneridae</taxon>
        <taxon>Pentapetalae</taxon>
        <taxon>asterids</taxon>
        <taxon>lamiids</taxon>
        <taxon>Lamiales</taxon>
        <taxon>Pedaliaceae</taxon>
        <taxon>Sesamum</taxon>
    </lineage>
</organism>
<gene>
    <name evidence="1" type="ORF">Salat_1281800</name>
</gene>
<proteinExistence type="predicted"/>
<reference evidence="1" key="2">
    <citation type="journal article" date="2024" name="Plant">
        <title>Genomic evolution and insights into agronomic trait innovations of Sesamum species.</title>
        <authorList>
            <person name="Miao H."/>
            <person name="Wang L."/>
            <person name="Qu L."/>
            <person name="Liu H."/>
            <person name="Sun Y."/>
            <person name="Le M."/>
            <person name="Wang Q."/>
            <person name="Wei S."/>
            <person name="Zheng Y."/>
            <person name="Lin W."/>
            <person name="Duan Y."/>
            <person name="Cao H."/>
            <person name="Xiong S."/>
            <person name="Wang X."/>
            <person name="Wei L."/>
            <person name="Li C."/>
            <person name="Ma Q."/>
            <person name="Ju M."/>
            <person name="Zhao R."/>
            <person name="Li G."/>
            <person name="Mu C."/>
            <person name="Tian Q."/>
            <person name="Mei H."/>
            <person name="Zhang T."/>
            <person name="Gao T."/>
            <person name="Zhang H."/>
        </authorList>
    </citation>
    <scope>NUCLEOTIDE SEQUENCE</scope>
    <source>
        <strain evidence="1">3651</strain>
    </source>
</reference>
<sequence length="107" mass="12021">MQFKRTNPNTKANTRLYPSPCRSVTCRSAADLAETFPQTRRISAEVDVDSQNPSKRVESEESMFSIAHSNFAPAFQLKIHAALRSTKTFLISFRSVQLIVLDSVICL</sequence>
<dbReference type="EMBL" id="JACGWO010000004">
    <property type="protein sequence ID" value="KAK4429811.1"/>
    <property type="molecule type" value="Genomic_DNA"/>
</dbReference>
<comment type="caution">
    <text evidence="1">The sequence shown here is derived from an EMBL/GenBank/DDBJ whole genome shotgun (WGS) entry which is preliminary data.</text>
</comment>
<reference evidence="1" key="1">
    <citation type="submission" date="2020-06" db="EMBL/GenBank/DDBJ databases">
        <authorList>
            <person name="Li T."/>
            <person name="Hu X."/>
            <person name="Zhang T."/>
            <person name="Song X."/>
            <person name="Zhang H."/>
            <person name="Dai N."/>
            <person name="Sheng W."/>
            <person name="Hou X."/>
            <person name="Wei L."/>
        </authorList>
    </citation>
    <scope>NUCLEOTIDE SEQUENCE</scope>
    <source>
        <strain evidence="1">3651</strain>
        <tissue evidence="1">Leaf</tissue>
    </source>
</reference>
<protein>
    <submittedName>
        <fullName evidence="1">Uncharacterized protein</fullName>
    </submittedName>
</protein>
<name>A0AAE1YH71_9LAMI</name>
<evidence type="ECO:0000313" key="2">
    <source>
        <dbReference type="Proteomes" id="UP001293254"/>
    </source>
</evidence>
<evidence type="ECO:0000313" key="1">
    <source>
        <dbReference type="EMBL" id="KAK4429811.1"/>
    </source>
</evidence>
<keyword evidence="2" id="KW-1185">Reference proteome</keyword>
<accession>A0AAE1YH71</accession>
<dbReference type="AlphaFoldDB" id="A0AAE1YH71"/>